<dbReference type="Pfam" id="PF20042">
    <property type="entry name" value="DUF6444"/>
    <property type="match status" value="1"/>
</dbReference>
<comment type="caution">
    <text evidence="4">The sequence shown here is derived from an EMBL/GenBank/DDBJ whole genome shotgun (WGS) entry which is preliminary data.</text>
</comment>
<gene>
    <name evidence="4" type="ORF">ACFSJ0_61240</name>
</gene>
<sequence length="171" mass="18799">MAKQDALIAALLDETEQLKRRVGMNSSNSSMPPGSDGSAARAKQPKKRSPRPRGGQAGHEGHAQAWRTDPDQVTVVVPEECAGCGQRLAGIEARIAARVQVFDTPPMKLQLTEYRMVKVTCPACRRDPGRPLAGAAPLRPERTRTHRDVGRDVGLKREHEHQPVRRPDECC</sequence>
<dbReference type="RefSeq" id="WP_219539001.1">
    <property type="nucleotide sequence ID" value="NZ_JAHKRM010000053.1"/>
</dbReference>
<name>A0ABW4GZ49_9ACTN</name>
<evidence type="ECO:0000256" key="1">
    <source>
        <dbReference type="SAM" id="MobiDB-lite"/>
    </source>
</evidence>
<dbReference type="Pfam" id="PF13005">
    <property type="entry name" value="zf-IS66"/>
    <property type="match status" value="1"/>
</dbReference>
<feature type="domain" description="Transposase IS66 zinc-finger binding" evidence="2">
    <location>
        <begin position="78"/>
        <end position="124"/>
    </location>
</feature>
<evidence type="ECO:0000259" key="3">
    <source>
        <dbReference type="Pfam" id="PF20042"/>
    </source>
</evidence>
<reference evidence="5" key="1">
    <citation type="journal article" date="2019" name="Int. J. Syst. Evol. Microbiol.">
        <title>The Global Catalogue of Microorganisms (GCM) 10K type strain sequencing project: providing services to taxonomists for standard genome sequencing and annotation.</title>
        <authorList>
            <consortium name="The Broad Institute Genomics Platform"/>
            <consortium name="The Broad Institute Genome Sequencing Center for Infectious Disease"/>
            <person name="Wu L."/>
            <person name="Ma J."/>
        </authorList>
    </citation>
    <scope>NUCLEOTIDE SEQUENCE [LARGE SCALE GENOMIC DNA]</scope>
    <source>
        <strain evidence="5">CGMCC 1.15399</strain>
    </source>
</reference>
<dbReference type="InterPro" id="IPR024474">
    <property type="entry name" value="Znf_dom_IS66"/>
</dbReference>
<dbReference type="InterPro" id="IPR045618">
    <property type="entry name" value="DUF6444"/>
</dbReference>
<feature type="domain" description="DUF6444" evidence="3">
    <location>
        <begin position="9"/>
        <end position="64"/>
    </location>
</feature>
<evidence type="ECO:0000259" key="2">
    <source>
        <dbReference type="Pfam" id="PF13005"/>
    </source>
</evidence>
<feature type="compositionally biased region" description="Basic and acidic residues" evidence="1">
    <location>
        <begin position="139"/>
        <end position="171"/>
    </location>
</feature>
<organism evidence="4 5">
    <name type="scientific">Nonomuraea guangzhouensis</name>
    <dbReference type="NCBI Taxonomy" id="1291555"/>
    <lineage>
        <taxon>Bacteria</taxon>
        <taxon>Bacillati</taxon>
        <taxon>Actinomycetota</taxon>
        <taxon>Actinomycetes</taxon>
        <taxon>Streptosporangiales</taxon>
        <taxon>Streptosporangiaceae</taxon>
        <taxon>Nonomuraea</taxon>
    </lineage>
</organism>
<proteinExistence type="predicted"/>
<feature type="region of interest" description="Disordered" evidence="1">
    <location>
        <begin position="19"/>
        <end position="71"/>
    </location>
</feature>
<accession>A0ABW4GZ49</accession>
<evidence type="ECO:0000313" key="5">
    <source>
        <dbReference type="Proteomes" id="UP001597097"/>
    </source>
</evidence>
<keyword evidence="5" id="KW-1185">Reference proteome</keyword>
<dbReference type="Proteomes" id="UP001597097">
    <property type="component" value="Unassembled WGS sequence"/>
</dbReference>
<feature type="region of interest" description="Disordered" evidence="1">
    <location>
        <begin position="130"/>
        <end position="171"/>
    </location>
</feature>
<feature type="compositionally biased region" description="Low complexity" evidence="1">
    <location>
        <begin position="23"/>
        <end position="35"/>
    </location>
</feature>
<dbReference type="EMBL" id="JBHUCM010000076">
    <property type="protein sequence ID" value="MFD1547456.1"/>
    <property type="molecule type" value="Genomic_DNA"/>
</dbReference>
<evidence type="ECO:0000313" key="4">
    <source>
        <dbReference type="EMBL" id="MFD1547456.1"/>
    </source>
</evidence>
<protein>
    <submittedName>
        <fullName evidence="4">DUF6444 domain-containing protein</fullName>
    </submittedName>
</protein>